<proteinExistence type="predicted"/>
<evidence type="ECO:0000313" key="2">
    <source>
        <dbReference type="EMBL" id="KKR32514.1"/>
    </source>
</evidence>
<dbReference type="EMBL" id="LBXN01000041">
    <property type="protein sequence ID" value="KKR32514.1"/>
    <property type="molecule type" value="Genomic_DNA"/>
</dbReference>
<evidence type="ECO:0000259" key="1">
    <source>
        <dbReference type="Pfam" id="PF09992"/>
    </source>
</evidence>
<protein>
    <recommendedName>
        <fullName evidence="1">Phosphodiester glycosidase domain-containing protein</fullName>
    </recommendedName>
</protein>
<evidence type="ECO:0000313" key="3">
    <source>
        <dbReference type="Proteomes" id="UP000034539"/>
    </source>
</evidence>
<dbReference type="Pfam" id="PF09992">
    <property type="entry name" value="NAGPA"/>
    <property type="match status" value="1"/>
</dbReference>
<dbReference type="Proteomes" id="UP000034539">
    <property type="component" value="Unassembled WGS sequence"/>
</dbReference>
<feature type="domain" description="Phosphodiester glycosidase" evidence="1">
    <location>
        <begin position="90"/>
        <end position="240"/>
    </location>
</feature>
<dbReference type="AlphaFoldDB" id="A0A0G0PWH6"/>
<comment type="caution">
    <text evidence="2">The sequence shown here is derived from an EMBL/GenBank/DDBJ whole genome shotgun (WGS) entry which is preliminary data.</text>
</comment>
<dbReference type="InterPro" id="IPR018711">
    <property type="entry name" value="NAGPA"/>
</dbReference>
<accession>A0A0G0PWH6</accession>
<reference evidence="2 3" key="1">
    <citation type="journal article" date="2015" name="Nature">
        <title>rRNA introns, odd ribosomes, and small enigmatic genomes across a large radiation of phyla.</title>
        <authorList>
            <person name="Brown C.T."/>
            <person name="Hug L.A."/>
            <person name="Thomas B.C."/>
            <person name="Sharon I."/>
            <person name="Castelle C.J."/>
            <person name="Singh A."/>
            <person name="Wilkins M.J."/>
            <person name="Williams K.H."/>
            <person name="Banfield J.F."/>
        </authorList>
    </citation>
    <scope>NUCLEOTIDE SEQUENCE [LARGE SCALE GENOMIC DNA]</scope>
</reference>
<sequence>MKKIIFFVILFFFIFLWKTNLTPKKSNLNIPASPVVSPSPFTKIYNSKEITFGTEKYDYALYEVGSKSKINLFPNFLTKDTSVSLAEKYKCSALFNGSFYTKDEKPLGMFETGGKVLKKYSVNRLINGIIYQDLENSLIISETIPEENIIFAIQSGPVLVKNNLIQNLSIKDDYNARRVVVAKDDSDKIYFIAVYKKEMKFDGPKLGDLPEVLNIIGDVSKIKISDAINLDGGSASVFLTQELKLEELKPVGSVFCIN</sequence>
<organism evidence="2 3">
    <name type="scientific">Candidatus Gottesmanbacteria bacterium GW2011_GWC2_39_8</name>
    <dbReference type="NCBI Taxonomy" id="1618450"/>
    <lineage>
        <taxon>Bacteria</taxon>
        <taxon>Candidatus Gottesmaniibacteriota</taxon>
    </lineage>
</organism>
<gene>
    <name evidence="2" type="ORF">UT63_C0041G0009</name>
</gene>
<name>A0A0G0PWH6_9BACT</name>